<accession>A0A439DH31</accession>
<dbReference type="InterPro" id="IPR002347">
    <property type="entry name" value="SDR_fam"/>
</dbReference>
<dbReference type="Pfam" id="PF00106">
    <property type="entry name" value="adh_short"/>
    <property type="match status" value="1"/>
</dbReference>
<reference evidence="2 3" key="1">
    <citation type="submission" date="2018-12" db="EMBL/GenBank/DDBJ databases">
        <title>Draft genome sequence of Xylaria grammica IHI A82.</title>
        <authorList>
            <person name="Buettner E."/>
            <person name="Kellner H."/>
        </authorList>
    </citation>
    <scope>NUCLEOTIDE SEQUENCE [LARGE SCALE GENOMIC DNA]</scope>
    <source>
        <strain evidence="2 3">IHI A82</strain>
    </source>
</reference>
<dbReference type="Gene3D" id="3.40.50.720">
    <property type="entry name" value="NAD(P)-binding Rossmann-like Domain"/>
    <property type="match status" value="1"/>
</dbReference>
<dbReference type="InterPro" id="IPR036291">
    <property type="entry name" value="NAD(P)-bd_dom_sf"/>
</dbReference>
<comment type="similarity">
    <text evidence="1">Belongs to the short-chain dehydrogenases/reductases (SDR) family.</text>
</comment>
<name>A0A439DH31_9PEZI</name>
<proteinExistence type="inferred from homology"/>
<evidence type="ECO:0008006" key="4">
    <source>
        <dbReference type="Google" id="ProtNLM"/>
    </source>
</evidence>
<sequence>MATTNVLITGANRGLGRGLVEAYLAKPHHIVIAATRDPENDTSKALAEIATKGEGSRLIVVKIDVVVESDAALAVEQLTAREGIRHLDIVIANAGVAYKWPSVAEVKAEDVLAHFKPNVIGIIYLYQATRQLLLKAADPKWVTIGSNAGMIECRGQAPIPNAAYGPTKAAAHWITKRINAEEETFVAFVIHPGWAQTDIGNLGASLVGIEQAPVTVKESVSGMVSIIDKANKRETAGKLWDYAGEQLTW</sequence>
<protein>
    <recommendedName>
        <fullName evidence="4">NAD(P)-binding domain-containing protein</fullName>
    </recommendedName>
</protein>
<dbReference type="AlphaFoldDB" id="A0A439DH31"/>
<organism evidence="2 3">
    <name type="scientific">Xylaria grammica</name>
    <dbReference type="NCBI Taxonomy" id="363999"/>
    <lineage>
        <taxon>Eukaryota</taxon>
        <taxon>Fungi</taxon>
        <taxon>Dikarya</taxon>
        <taxon>Ascomycota</taxon>
        <taxon>Pezizomycotina</taxon>
        <taxon>Sordariomycetes</taxon>
        <taxon>Xylariomycetidae</taxon>
        <taxon>Xylariales</taxon>
        <taxon>Xylariaceae</taxon>
        <taxon>Xylaria</taxon>
    </lineage>
</organism>
<dbReference type="PANTHER" id="PTHR43544">
    <property type="entry name" value="SHORT-CHAIN DEHYDROGENASE/REDUCTASE"/>
    <property type="match status" value="1"/>
</dbReference>
<dbReference type="GO" id="GO:0016491">
    <property type="term" value="F:oxidoreductase activity"/>
    <property type="evidence" value="ECO:0007669"/>
    <property type="project" value="TreeGrafter"/>
</dbReference>
<gene>
    <name evidence="2" type="ORF">EKO27_g1396</name>
</gene>
<comment type="caution">
    <text evidence="2">The sequence shown here is derived from an EMBL/GenBank/DDBJ whole genome shotgun (WGS) entry which is preliminary data.</text>
</comment>
<dbReference type="Proteomes" id="UP000286045">
    <property type="component" value="Unassembled WGS sequence"/>
</dbReference>
<keyword evidence="3" id="KW-1185">Reference proteome</keyword>
<dbReference type="EMBL" id="RYZI01000021">
    <property type="protein sequence ID" value="RWA13707.1"/>
    <property type="molecule type" value="Genomic_DNA"/>
</dbReference>
<dbReference type="InterPro" id="IPR051468">
    <property type="entry name" value="Fungal_SecMetab_SDRs"/>
</dbReference>
<evidence type="ECO:0000313" key="2">
    <source>
        <dbReference type="EMBL" id="RWA13707.1"/>
    </source>
</evidence>
<dbReference type="PRINTS" id="PR00081">
    <property type="entry name" value="GDHRDH"/>
</dbReference>
<dbReference type="PANTHER" id="PTHR43544:SF26">
    <property type="entry name" value="SHORT CHAIN DEHYDROGENASE_REDUCTASE FAMILY OXIDOREDUCTASE (JCVI)"/>
    <property type="match status" value="1"/>
</dbReference>
<evidence type="ECO:0000256" key="1">
    <source>
        <dbReference type="ARBA" id="ARBA00006484"/>
    </source>
</evidence>
<evidence type="ECO:0000313" key="3">
    <source>
        <dbReference type="Proteomes" id="UP000286045"/>
    </source>
</evidence>
<dbReference type="GO" id="GO:0005737">
    <property type="term" value="C:cytoplasm"/>
    <property type="evidence" value="ECO:0007669"/>
    <property type="project" value="TreeGrafter"/>
</dbReference>
<dbReference type="SUPFAM" id="SSF51735">
    <property type="entry name" value="NAD(P)-binding Rossmann-fold domains"/>
    <property type="match status" value="1"/>
</dbReference>